<organism evidence="3 4">
    <name type="scientific">Paraliobacillus ryukyuensis</name>
    <dbReference type="NCBI Taxonomy" id="200904"/>
    <lineage>
        <taxon>Bacteria</taxon>
        <taxon>Bacillati</taxon>
        <taxon>Bacillota</taxon>
        <taxon>Bacilli</taxon>
        <taxon>Bacillales</taxon>
        <taxon>Bacillaceae</taxon>
        <taxon>Paraliobacillus</taxon>
    </lineage>
</organism>
<evidence type="ECO:0000256" key="2">
    <source>
        <dbReference type="SAM" id="Phobius"/>
    </source>
</evidence>
<evidence type="ECO:0008006" key="5">
    <source>
        <dbReference type="Google" id="ProtNLM"/>
    </source>
</evidence>
<reference evidence="3 4" key="1">
    <citation type="submission" date="2018-06" db="EMBL/GenBank/DDBJ databases">
        <title>Genomic Encyclopedia of Type Strains, Phase IV (KMG-IV): sequencing the most valuable type-strain genomes for metagenomic binning, comparative biology and taxonomic classification.</title>
        <authorList>
            <person name="Goeker M."/>
        </authorList>
    </citation>
    <scope>NUCLEOTIDE SEQUENCE [LARGE SCALE GENOMIC DNA]</scope>
    <source>
        <strain evidence="3 4">DSM 15140</strain>
    </source>
</reference>
<proteinExistence type="predicted"/>
<keyword evidence="4" id="KW-1185">Reference proteome</keyword>
<feature type="transmembrane region" description="Helical" evidence="2">
    <location>
        <begin position="82"/>
        <end position="112"/>
    </location>
</feature>
<dbReference type="InterPro" id="IPR055338">
    <property type="entry name" value="YqfX-like"/>
</dbReference>
<dbReference type="AlphaFoldDB" id="A0A366EG59"/>
<dbReference type="Proteomes" id="UP000252254">
    <property type="component" value="Unassembled WGS sequence"/>
</dbReference>
<keyword evidence="2" id="KW-0472">Membrane</keyword>
<keyword evidence="2" id="KW-0812">Transmembrane</keyword>
<evidence type="ECO:0000313" key="3">
    <source>
        <dbReference type="EMBL" id="RBP01377.1"/>
    </source>
</evidence>
<gene>
    <name evidence="3" type="ORF">DES48_101107</name>
</gene>
<keyword evidence="2" id="KW-1133">Transmembrane helix</keyword>
<dbReference type="PANTHER" id="PTHR40040:SF1">
    <property type="entry name" value="MEMBRANE PROTEIN"/>
    <property type="match status" value="1"/>
</dbReference>
<feature type="transmembrane region" description="Helical" evidence="2">
    <location>
        <begin position="119"/>
        <end position="139"/>
    </location>
</feature>
<dbReference type="EMBL" id="QNRI01000001">
    <property type="protein sequence ID" value="RBP01377.1"/>
    <property type="molecule type" value="Genomic_DNA"/>
</dbReference>
<feature type="compositionally biased region" description="Basic and acidic residues" evidence="1">
    <location>
        <begin position="8"/>
        <end position="23"/>
    </location>
</feature>
<protein>
    <recommendedName>
        <fullName evidence="5">DUF4190 domain-containing protein</fullName>
    </recommendedName>
</protein>
<sequence length="142" mass="15607">MEQNNEQRNSHVEDAPKFGEDEKAATDAFAQHAMIQGDMNGYNRREFDEEYAQEMTAGGFNEPITTDPETKQRAEVDSKTGFGWFGVVMAIASFFILPVFFSIGGIILGFMAKRNGADILGNTAIIAGALSFIITLFIVPMV</sequence>
<comment type="caution">
    <text evidence="3">The sequence shown here is derived from an EMBL/GenBank/DDBJ whole genome shotgun (WGS) entry which is preliminary data.</text>
</comment>
<feature type="region of interest" description="Disordered" evidence="1">
    <location>
        <begin position="1"/>
        <end position="23"/>
    </location>
</feature>
<dbReference type="STRING" id="200904.GCA_900168775_02489"/>
<name>A0A366EG59_9BACI</name>
<dbReference type="PANTHER" id="PTHR40040">
    <property type="entry name" value="SMALL HYDROPHOBIC PROTEIN-RELATED"/>
    <property type="match status" value="1"/>
</dbReference>
<evidence type="ECO:0000256" key="1">
    <source>
        <dbReference type="SAM" id="MobiDB-lite"/>
    </source>
</evidence>
<evidence type="ECO:0000313" key="4">
    <source>
        <dbReference type="Proteomes" id="UP000252254"/>
    </source>
</evidence>
<accession>A0A366EG59</accession>
<dbReference type="RefSeq" id="WP_079708484.1">
    <property type="nucleotide sequence ID" value="NZ_BAABQN010000001.1"/>
</dbReference>